<keyword evidence="2" id="KW-1185">Reference proteome</keyword>
<dbReference type="Proteomes" id="UP000199163">
    <property type="component" value="Unassembled WGS sequence"/>
</dbReference>
<evidence type="ECO:0008006" key="3">
    <source>
        <dbReference type="Google" id="ProtNLM"/>
    </source>
</evidence>
<accession>A0A1G7Z3X6</accession>
<dbReference type="STRING" id="568899.SAMN05192534_101395"/>
<dbReference type="Pfam" id="PF04402">
    <property type="entry name" value="SIMPL"/>
    <property type="match status" value="1"/>
</dbReference>
<dbReference type="PANTHER" id="PTHR34387">
    <property type="entry name" value="SLR1258 PROTEIN"/>
    <property type="match status" value="1"/>
</dbReference>
<gene>
    <name evidence="1" type="ORF">SAMN05192534_101395</name>
</gene>
<protein>
    <recommendedName>
        <fullName evidence="3">DUF541 domain-containing protein</fullName>
    </recommendedName>
</protein>
<dbReference type="AlphaFoldDB" id="A0A1G7Z3X6"/>
<dbReference type="GO" id="GO:0006974">
    <property type="term" value="P:DNA damage response"/>
    <property type="evidence" value="ECO:0007669"/>
    <property type="project" value="TreeGrafter"/>
</dbReference>
<reference evidence="1 2" key="1">
    <citation type="submission" date="2016-10" db="EMBL/GenBank/DDBJ databases">
        <authorList>
            <person name="de Groot N.N."/>
        </authorList>
    </citation>
    <scope>NUCLEOTIDE SEQUENCE [LARGE SCALE GENOMIC DNA]</scope>
    <source>
        <strain evidence="1 2">DSM 21632</strain>
    </source>
</reference>
<dbReference type="OrthoDB" id="9785192at2"/>
<dbReference type="PANTHER" id="PTHR34387:SF1">
    <property type="entry name" value="PERIPLASMIC IMMUNOGENIC PROTEIN"/>
    <property type="match status" value="1"/>
</dbReference>
<sequence length="217" mass="23613">MYHLPVNARNATKLMTVNGKGSVNAQPDTAYMTLGVRTGDIKLETAQAINAETMNEVTAALQELGVTDEQIQTINYSITPQYDYVDGQQVFREYEVVHVISVTTNQMDDIGVIIDTAVSHGVNQVAEVSFSLASSNRFYQEALHLAVRNARVHAETIARTLELQLAAVPVTIAEKPPLSSDLSVYALQAATPIAPGQLTITAEVEVQYAYAAPHQRI</sequence>
<evidence type="ECO:0000313" key="2">
    <source>
        <dbReference type="Proteomes" id="UP000199163"/>
    </source>
</evidence>
<dbReference type="Gene3D" id="3.30.110.170">
    <property type="entry name" value="Protein of unknown function (DUF541), domain 1"/>
    <property type="match status" value="1"/>
</dbReference>
<dbReference type="Gene3D" id="3.30.70.2970">
    <property type="entry name" value="Protein of unknown function (DUF541), domain 2"/>
    <property type="match status" value="1"/>
</dbReference>
<evidence type="ECO:0000313" key="1">
    <source>
        <dbReference type="EMBL" id="SDH03472.1"/>
    </source>
</evidence>
<dbReference type="InterPro" id="IPR052022">
    <property type="entry name" value="26kDa_periplasmic_antigen"/>
</dbReference>
<dbReference type="InterPro" id="IPR007497">
    <property type="entry name" value="SIMPL/DUF541"/>
</dbReference>
<organism evidence="1 2">
    <name type="scientific">Alteribacillus persepolensis</name>
    <dbReference type="NCBI Taxonomy" id="568899"/>
    <lineage>
        <taxon>Bacteria</taxon>
        <taxon>Bacillati</taxon>
        <taxon>Bacillota</taxon>
        <taxon>Bacilli</taxon>
        <taxon>Bacillales</taxon>
        <taxon>Bacillaceae</taxon>
        <taxon>Alteribacillus</taxon>
    </lineage>
</organism>
<proteinExistence type="predicted"/>
<name>A0A1G7Z3X6_9BACI</name>
<dbReference type="RefSeq" id="WP_091270682.1">
    <property type="nucleotide sequence ID" value="NZ_FNDK01000001.1"/>
</dbReference>
<dbReference type="EMBL" id="FNDK01000001">
    <property type="protein sequence ID" value="SDH03472.1"/>
    <property type="molecule type" value="Genomic_DNA"/>
</dbReference>